<dbReference type="OrthoDB" id="9255527at2"/>
<dbReference type="RefSeq" id="WP_116176094.1">
    <property type="nucleotide sequence ID" value="NZ_CP144375.1"/>
</dbReference>
<protein>
    <recommendedName>
        <fullName evidence="3">Tail sheath protein</fullName>
    </recommendedName>
</protein>
<gene>
    <name evidence="1" type="ORF">BCF44_10750</name>
</gene>
<keyword evidence="2" id="KW-1185">Reference proteome</keyword>
<dbReference type="EMBL" id="QUNO01000007">
    <property type="protein sequence ID" value="REH45918.1"/>
    <property type="molecule type" value="Genomic_DNA"/>
</dbReference>
<name>A0A3E0HHM4_9PSEU</name>
<organism evidence="1 2">
    <name type="scientific">Kutzneria buriramensis</name>
    <dbReference type="NCBI Taxonomy" id="1045776"/>
    <lineage>
        <taxon>Bacteria</taxon>
        <taxon>Bacillati</taxon>
        <taxon>Actinomycetota</taxon>
        <taxon>Actinomycetes</taxon>
        <taxon>Pseudonocardiales</taxon>
        <taxon>Pseudonocardiaceae</taxon>
        <taxon>Kutzneria</taxon>
    </lineage>
</organism>
<accession>A0A3E0HHM4</accession>
<dbReference type="Proteomes" id="UP000256269">
    <property type="component" value="Unassembled WGS sequence"/>
</dbReference>
<dbReference type="AlphaFoldDB" id="A0A3E0HHM4"/>
<proteinExistence type="predicted"/>
<sequence>MTSLVQPAFPFVNVTVDASALIPTAQRAPGVVAVVGNADGATAPPSTPLVVTSHDDAINLFGKAKAATALSSSLDLVLQQDPQPSKIYGVRTPTAGNYAAALTGLEAADDVTFVCLANETSIGAATAGATAATGLHALTEHVENMSAAGSRRMAVAMIDPTLPRTATYVTDVLATTSYGSLKSPTGRLILIAARGATTNAAVTPAPVADAAAAAMGAIAGYAPSTSVVLKQVRGFTVPVTQQYVPAEVTALAAAGAIPLIDPALIPGSGLFFGDGGAFSADPAFNYVDERRAIDQIEFQLRAGLIGTVGDARITKAGLTTVRVRVESILGPLLLGGVIDAFSVNIPLLSILTLPDSARSATDQAQVVTARQNRQVSVLISVTYGPAVHRLNVTLAPQF</sequence>
<reference evidence="1 2" key="1">
    <citation type="submission" date="2018-08" db="EMBL/GenBank/DDBJ databases">
        <title>Genomic Encyclopedia of Archaeal and Bacterial Type Strains, Phase II (KMG-II): from individual species to whole genera.</title>
        <authorList>
            <person name="Goeker M."/>
        </authorList>
    </citation>
    <scope>NUCLEOTIDE SEQUENCE [LARGE SCALE GENOMIC DNA]</scope>
    <source>
        <strain evidence="1 2">DSM 45791</strain>
    </source>
</reference>
<comment type="caution">
    <text evidence="1">The sequence shown here is derived from an EMBL/GenBank/DDBJ whole genome shotgun (WGS) entry which is preliminary data.</text>
</comment>
<evidence type="ECO:0000313" key="1">
    <source>
        <dbReference type="EMBL" id="REH45918.1"/>
    </source>
</evidence>
<evidence type="ECO:0000313" key="2">
    <source>
        <dbReference type="Proteomes" id="UP000256269"/>
    </source>
</evidence>
<evidence type="ECO:0008006" key="3">
    <source>
        <dbReference type="Google" id="ProtNLM"/>
    </source>
</evidence>